<dbReference type="Proteomes" id="UP001055811">
    <property type="component" value="Linkage Group LG05"/>
</dbReference>
<protein>
    <submittedName>
        <fullName evidence="1">Uncharacterized protein</fullName>
    </submittedName>
</protein>
<sequence length="110" mass="12178">MSVTLITFHQYWIENPYTVDRHPHGTGAYSHALEPPLPEAPSDELTDMECVDDDSASGELESDETSTNVSKSINDDTVDDTTNATQHVPQHASPPKFNIHICFPSSLLRL</sequence>
<proteinExistence type="predicted"/>
<reference evidence="1 2" key="2">
    <citation type="journal article" date="2022" name="Mol. Ecol. Resour.">
        <title>The genomes of chicory, endive, great burdock and yacon provide insights into Asteraceae paleo-polyploidization history and plant inulin production.</title>
        <authorList>
            <person name="Fan W."/>
            <person name="Wang S."/>
            <person name="Wang H."/>
            <person name="Wang A."/>
            <person name="Jiang F."/>
            <person name="Liu H."/>
            <person name="Zhao H."/>
            <person name="Xu D."/>
            <person name="Zhang Y."/>
        </authorList>
    </citation>
    <scope>NUCLEOTIDE SEQUENCE [LARGE SCALE GENOMIC DNA]</scope>
    <source>
        <strain evidence="2">cv. Punajuju</strain>
        <tissue evidence="1">Leaves</tissue>
    </source>
</reference>
<name>A0ACB9D080_CICIN</name>
<accession>A0ACB9D080</accession>
<gene>
    <name evidence="1" type="ORF">L2E82_30381</name>
</gene>
<comment type="caution">
    <text evidence="1">The sequence shown here is derived from an EMBL/GenBank/DDBJ whole genome shotgun (WGS) entry which is preliminary data.</text>
</comment>
<dbReference type="EMBL" id="CM042013">
    <property type="protein sequence ID" value="KAI3739967.1"/>
    <property type="molecule type" value="Genomic_DNA"/>
</dbReference>
<organism evidence="1 2">
    <name type="scientific">Cichorium intybus</name>
    <name type="common">Chicory</name>
    <dbReference type="NCBI Taxonomy" id="13427"/>
    <lineage>
        <taxon>Eukaryota</taxon>
        <taxon>Viridiplantae</taxon>
        <taxon>Streptophyta</taxon>
        <taxon>Embryophyta</taxon>
        <taxon>Tracheophyta</taxon>
        <taxon>Spermatophyta</taxon>
        <taxon>Magnoliopsida</taxon>
        <taxon>eudicotyledons</taxon>
        <taxon>Gunneridae</taxon>
        <taxon>Pentapetalae</taxon>
        <taxon>asterids</taxon>
        <taxon>campanulids</taxon>
        <taxon>Asterales</taxon>
        <taxon>Asteraceae</taxon>
        <taxon>Cichorioideae</taxon>
        <taxon>Cichorieae</taxon>
        <taxon>Cichoriinae</taxon>
        <taxon>Cichorium</taxon>
    </lineage>
</organism>
<evidence type="ECO:0000313" key="2">
    <source>
        <dbReference type="Proteomes" id="UP001055811"/>
    </source>
</evidence>
<reference evidence="2" key="1">
    <citation type="journal article" date="2022" name="Mol. Ecol. Resour.">
        <title>The genomes of chicory, endive, great burdock and yacon provide insights into Asteraceae palaeo-polyploidization history and plant inulin production.</title>
        <authorList>
            <person name="Fan W."/>
            <person name="Wang S."/>
            <person name="Wang H."/>
            <person name="Wang A."/>
            <person name="Jiang F."/>
            <person name="Liu H."/>
            <person name="Zhao H."/>
            <person name="Xu D."/>
            <person name="Zhang Y."/>
        </authorList>
    </citation>
    <scope>NUCLEOTIDE SEQUENCE [LARGE SCALE GENOMIC DNA]</scope>
    <source>
        <strain evidence="2">cv. Punajuju</strain>
    </source>
</reference>
<evidence type="ECO:0000313" key="1">
    <source>
        <dbReference type="EMBL" id="KAI3739967.1"/>
    </source>
</evidence>
<keyword evidence="2" id="KW-1185">Reference proteome</keyword>